<keyword evidence="4" id="KW-0067">ATP-binding</keyword>
<proteinExistence type="predicted"/>
<dbReference type="Proteomes" id="UP001291653">
    <property type="component" value="Unassembled WGS sequence"/>
</dbReference>
<evidence type="ECO:0000256" key="5">
    <source>
        <dbReference type="ARBA" id="ARBA00049339"/>
    </source>
</evidence>
<evidence type="ECO:0000256" key="6">
    <source>
        <dbReference type="SAM" id="MobiDB-lite"/>
    </source>
</evidence>
<dbReference type="Pfam" id="PF03485">
    <property type="entry name" value="Arg_tRNA_synt_N"/>
    <property type="match status" value="1"/>
</dbReference>
<evidence type="ECO:0000256" key="2">
    <source>
        <dbReference type="ARBA" id="ARBA00022598"/>
    </source>
</evidence>
<dbReference type="GO" id="GO:0016874">
    <property type="term" value="F:ligase activity"/>
    <property type="evidence" value="ECO:0007669"/>
    <property type="project" value="UniProtKB-KW"/>
</dbReference>
<accession>A0ABQ5NWC4</accession>
<comment type="catalytic activity">
    <reaction evidence="5">
        <text>tRNA(Arg) + L-arginine + ATP = L-arginyl-tRNA(Arg) + AMP + diphosphate</text>
        <dbReference type="Rhea" id="RHEA:20301"/>
        <dbReference type="Rhea" id="RHEA-COMP:9658"/>
        <dbReference type="Rhea" id="RHEA-COMP:9673"/>
        <dbReference type="ChEBI" id="CHEBI:30616"/>
        <dbReference type="ChEBI" id="CHEBI:32682"/>
        <dbReference type="ChEBI" id="CHEBI:33019"/>
        <dbReference type="ChEBI" id="CHEBI:78442"/>
        <dbReference type="ChEBI" id="CHEBI:78513"/>
        <dbReference type="ChEBI" id="CHEBI:456215"/>
        <dbReference type="EC" id="6.1.1.19"/>
    </reaction>
</comment>
<keyword evidence="10" id="KW-1185">Reference proteome</keyword>
<evidence type="ECO:0000256" key="3">
    <source>
        <dbReference type="ARBA" id="ARBA00022741"/>
    </source>
</evidence>
<dbReference type="SUPFAM" id="SSF55190">
    <property type="entry name" value="Arginyl-tRNA synthetase (ArgRS), N-terminal 'additional' domain"/>
    <property type="match status" value="1"/>
</dbReference>
<protein>
    <recommendedName>
        <fullName evidence="1">arginine--tRNA ligase</fullName>
        <ecNumber evidence="1">6.1.1.19</ecNumber>
    </recommendedName>
</protein>
<evidence type="ECO:0000259" key="7">
    <source>
        <dbReference type="SMART" id="SM00836"/>
    </source>
</evidence>
<dbReference type="SMART" id="SM01016">
    <property type="entry name" value="Arg_tRNA_synt_N"/>
    <property type="match status" value="1"/>
</dbReference>
<organism evidence="9 10">
    <name type="scientific">Streptomyces yaizuensis</name>
    <dbReference type="NCBI Taxonomy" id="2989713"/>
    <lineage>
        <taxon>Bacteria</taxon>
        <taxon>Bacillati</taxon>
        <taxon>Actinomycetota</taxon>
        <taxon>Actinomycetes</taxon>
        <taxon>Kitasatosporales</taxon>
        <taxon>Streptomycetaceae</taxon>
        <taxon>Streptomyces</taxon>
    </lineage>
</organism>
<evidence type="ECO:0000313" key="10">
    <source>
        <dbReference type="Proteomes" id="UP001291653"/>
    </source>
</evidence>
<sequence>MTPAELSRTVLRAVRRAVEDGVLRVPVPDGVRIERPGPGGCGDYATTIALRLAGPARMAPLAVAGALRERIAAAPGIASVEITGPGFLNISLAGDSQSALVRRVLDEGLRYGHRPGGGTDGTDGTEGHPPGPPVSRAAVWDETVHRIAATQAPATPIPGTQAPATRAPATQGPGDTPHTDRHRTRIAAPVEADPADLADRVGHAGHAGHTAPAIGPEALRWSYLSAAAHDRPRPGPHLLRQHESNPLFTVRYAHSRSRALTRNAAALGFAAAPLEHIDTPLDALIADYPDQLASAARHHAPDRLVRHLEATADALLAFQHTVLPVGEEKPTAAHRSRLALAEAAGTVLAGGLSLLGISAPEHL</sequence>
<dbReference type="EC" id="6.1.1.19" evidence="1"/>
<dbReference type="NCBIfam" id="NF045898">
    <property type="entry name" value="ArgS_rel_codon"/>
    <property type="match status" value="1"/>
</dbReference>
<dbReference type="InterPro" id="IPR001278">
    <property type="entry name" value="Arg-tRNA-ligase"/>
</dbReference>
<dbReference type="PANTHER" id="PTHR11956">
    <property type="entry name" value="ARGINYL-TRNA SYNTHETASE"/>
    <property type="match status" value="1"/>
</dbReference>
<evidence type="ECO:0000256" key="1">
    <source>
        <dbReference type="ARBA" id="ARBA00012837"/>
    </source>
</evidence>
<gene>
    <name evidence="9" type="ORF">SYYSPA8_10240</name>
</gene>
<name>A0ABQ5NWC4_9ACTN</name>
<comment type="caution">
    <text evidence="9">The sequence shown here is derived from an EMBL/GenBank/DDBJ whole genome shotgun (WGS) entry which is preliminary data.</text>
</comment>
<dbReference type="InterPro" id="IPR008909">
    <property type="entry name" value="DALR_anticod-bd"/>
</dbReference>
<dbReference type="SMART" id="SM00836">
    <property type="entry name" value="DALR_1"/>
    <property type="match status" value="1"/>
</dbReference>
<reference evidence="9 10" key="1">
    <citation type="submission" date="2022-10" db="EMBL/GenBank/DDBJ databases">
        <title>Draft genome sequence of Streptomyces sp. YSPA8.</title>
        <authorList>
            <person name="Moriuchi R."/>
            <person name="Dohra H."/>
            <person name="Yamamura H."/>
            <person name="Kodani S."/>
        </authorList>
    </citation>
    <scope>NUCLEOTIDE SEQUENCE [LARGE SCALE GENOMIC DNA]</scope>
    <source>
        <strain evidence="9 10">YSPA8</strain>
    </source>
</reference>
<dbReference type="PANTHER" id="PTHR11956:SF5">
    <property type="entry name" value="ARGININE--TRNA LIGASE, CYTOPLASMIC"/>
    <property type="match status" value="1"/>
</dbReference>
<keyword evidence="3" id="KW-0547">Nucleotide-binding</keyword>
<feature type="compositionally biased region" description="Low complexity" evidence="6">
    <location>
        <begin position="150"/>
        <end position="174"/>
    </location>
</feature>
<evidence type="ECO:0000313" key="9">
    <source>
        <dbReference type="EMBL" id="GLF94667.1"/>
    </source>
</evidence>
<evidence type="ECO:0000259" key="8">
    <source>
        <dbReference type="SMART" id="SM01016"/>
    </source>
</evidence>
<feature type="region of interest" description="Disordered" evidence="6">
    <location>
        <begin position="111"/>
        <end position="136"/>
    </location>
</feature>
<dbReference type="Pfam" id="PF05746">
    <property type="entry name" value="DALR_1"/>
    <property type="match status" value="1"/>
</dbReference>
<dbReference type="RefSeq" id="WP_323446730.1">
    <property type="nucleotide sequence ID" value="NZ_BSBI01000003.1"/>
</dbReference>
<dbReference type="SUPFAM" id="SSF47323">
    <property type="entry name" value="Anticodon-binding domain of a subclass of class I aminoacyl-tRNA synthetases"/>
    <property type="match status" value="1"/>
</dbReference>
<dbReference type="Gene3D" id="3.30.1360.70">
    <property type="entry name" value="Arginyl tRNA synthetase N-terminal domain"/>
    <property type="match status" value="1"/>
</dbReference>
<keyword evidence="2 9" id="KW-0436">Ligase</keyword>
<dbReference type="EMBL" id="BSBI01000003">
    <property type="protein sequence ID" value="GLF94667.1"/>
    <property type="molecule type" value="Genomic_DNA"/>
</dbReference>
<evidence type="ECO:0000256" key="4">
    <source>
        <dbReference type="ARBA" id="ARBA00022840"/>
    </source>
</evidence>
<feature type="region of interest" description="Disordered" evidence="6">
    <location>
        <begin position="150"/>
        <end position="182"/>
    </location>
</feature>
<dbReference type="InterPro" id="IPR036695">
    <property type="entry name" value="Arg-tRNA-synth_N_sf"/>
</dbReference>
<feature type="domain" description="DALR anticodon binding" evidence="7">
    <location>
        <begin position="250"/>
        <end position="363"/>
    </location>
</feature>
<dbReference type="Gene3D" id="1.10.730.10">
    <property type="entry name" value="Isoleucyl-tRNA Synthetase, Domain 1"/>
    <property type="match status" value="1"/>
</dbReference>
<feature type="domain" description="Arginyl tRNA synthetase N-terminal" evidence="8">
    <location>
        <begin position="4"/>
        <end position="92"/>
    </location>
</feature>
<dbReference type="InterPro" id="IPR005148">
    <property type="entry name" value="Arg-tRNA-synth_N"/>
</dbReference>
<dbReference type="InterPro" id="IPR009080">
    <property type="entry name" value="tRNAsynth_Ia_anticodon-bd"/>
</dbReference>